<organism evidence="2 3">
    <name type="scientific">Flammeovirga kamogawensis</name>
    <dbReference type="NCBI Taxonomy" id="373891"/>
    <lineage>
        <taxon>Bacteria</taxon>
        <taxon>Pseudomonadati</taxon>
        <taxon>Bacteroidota</taxon>
        <taxon>Cytophagia</taxon>
        <taxon>Cytophagales</taxon>
        <taxon>Flammeovirgaceae</taxon>
        <taxon>Flammeovirga</taxon>
    </lineage>
</organism>
<keyword evidence="1" id="KW-0732">Signal</keyword>
<name>A0ABX8H0B5_9BACT</name>
<feature type="chain" id="PRO_5046484584" evidence="1">
    <location>
        <begin position="20"/>
        <end position="190"/>
    </location>
</feature>
<evidence type="ECO:0000313" key="2">
    <source>
        <dbReference type="EMBL" id="QWG08767.1"/>
    </source>
</evidence>
<evidence type="ECO:0000256" key="1">
    <source>
        <dbReference type="SAM" id="SignalP"/>
    </source>
</evidence>
<evidence type="ECO:0000313" key="3">
    <source>
        <dbReference type="Proteomes" id="UP000682802"/>
    </source>
</evidence>
<gene>
    <name evidence="2" type="ORF">KM029_07450</name>
</gene>
<proteinExistence type="predicted"/>
<dbReference type="EMBL" id="CP076128">
    <property type="protein sequence ID" value="QWG08767.1"/>
    <property type="molecule type" value="Genomic_DNA"/>
</dbReference>
<reference evidence="2 3" key="1">
    <citation type="submission" date="2021-05" db="EMBL/GenBank/DDBJ databases">
        <title>Comparative genomic studies on the polysaccharide-degrading batcterial strains of the Flammeovirga genus.</title>
        <authorList>
            <person name="Zewei F."/>
            <person name="Zheng Z."/>
            <person name="Yu L."/>
            <person name="Ruyue G."/>
            <person name="Yanhong M."/>
            <person name="Yuanyuan C."/>
            <person name="Jingyan G."/>
            <person name="Wenjun H."/>
        </authorList>
    </citation>
    <scope>NUCLEOTIDE SEQUENCE [LARGE SCALE GENOMIC DNA]</scope>
    <source>
        <strain evidence="2 3">YS10</strain>
    </source>
</reference>
<dbReference type="RefSeq" id="WP_144072677.1">
    <property type="nucleotide sequence ID" value="NZ_CP076128.1"/>
</dbReference>
<accession>A0ABX8H0B5</accession>
<protein>
    <submittedName>
        <fullName evidence="2">Uncharacterized protein</fullName>
    </submittedName>
</protein>
<keyword evidence="3" id="KW-1185">Reference proteome</keyword>
<sequence length="190" mass="21501">MKITALIFSLLFFALPSYAQEEEHSTKKVHGREEAHGKLKHHRIALIWAHGYVPKAIDNKDQTVIIPVIGLDYEYWFSHKFAVGISNDIELTNYVIENHDGEELEREYSYVGAVMGIFEVAPLWVVAVGPGVEIEKNQNFFVAKLNIEREFPIAGVGWDVTPMFSYELKTSSGHGIYDAFNLGIGIGKRF</sequence>
<dbReference type="Proteomes" id="UP000682802">
    <property type="component" value="Chromosome 1"/>
</dbReference>
<feature type="signal peptide" evidence="1">
    <location>
        <begin position="1"/>
        <end position="19"/>
    </location>
</feature>